<sequence length="132" mass="14676">MQAFNIILGFCFLALTIAEDVTLPTNSEAKLVPQKKGERFEGQWKVTTSKDSFLIISCGITSSAFNSCKDKILIKQNKESTEVCVEGKNTFHVQDNKDTNEAELIILTNTPKAFAECTVYSILKPKDPPKTQ</sequence>
<dbReference type="AlphaFoldDB" id="A0AB38ZEH2"/>
<organism evidence="2">
    <name type="scientific">Oncocephalus sp</name>
    <dbReference type="NCBI Taxonomy" id="2944721"/>
    <lineage>
        <taxon>Eukaryota</taxon>
        <taxon>Metazoa</taxon>
        <taxon>Ecdysozoa</taxon>
        <taxon>Arthropoda</taxon>
        <taxon>Hexapoda</taxon>
        <taxon>Insecta</taxon>
        <taxon>Pterygota</taxon>
        <taxon>Neoptera</taxon>
        <taxon>Paraneoptera</taxon>
        <taxon>Hemiptera</taxon>
        <taxon>Heteroptera</taxon>
        <taxon>Panheteroptera</taxon>
        <taxon>Cimicomorpha</taxon>
        <taxon>Reduviidae</taxon>
        <taxon>Stenopodainae</taxon>
        <taxon>Oncocephalus</taxon>
    </lineage>
</organism>
<evidence type="ECO:0000256" key="1">
    <source>
        <dbReference type="SAM" id="SignalP"/>
    </source>
</evidence>
<reference evidence="2" key="1">
    <citation type="submission" date="2024-03" db="EMBL/GenBank/DDBJ databases">
        <title>Venom adaptation and exaptation during the trophic switch to blood-feeding by kissing bugs (Reduviidae: Triatominae).</title>
        <authorList>
            <person name="Zdenek C.N."/>
            <person name="Cardoso F.C."/>
            <person name="Robinson S.D."/>
            <person name="Mercedes R.S."/>
            <person name="Raidjoe E.R."/>
            <person name="Hernandez-Vargas M.J."/>
            <person name="Jin J."/>
            <person name="Corzo G."/>
            <person name="Vetter I."/>
            <person name="King G.F."/>
            <person name="Fry B.G."/>
            <person name="Walker A."/>
        </authorList>
    </citation>
    <scope>NUCLEOTIDE SEQUENCE</scope>
</reference>
<proteinExistence type="evidence at transcript level"/>
<evidence type="ECO:0000313" key="2">
    <source>
        <dbReference type="EMBL" id="WXI02682.1"/>
    </source>
</evidence>
<accession>A0AB38ZEH2</accession>
<keyword evidence="1" id="KW-0732">Signal</keyword>
<dbReference type="EMBL" id="PP517432">
    <property type="protein sequence ID" value="WXI02682.1"/>
    <property type="molecule type" value="mRNA"/>
</dbReference>
<feature type="chain" id="PRO_5044307156" evidence="1">
    <location>
        <begin position="19"/>
        <end position="132"/>
    </location>
</feature>
<protein>
    <submittedName>
        <fullName evidence="2">Venom CUB domain protein 1</fullName>
    </submittedName>
</protein>
<name>A0AB38ZEH2_9HEMI</name>
<feature type="signal peptide" evidence="1">
    <location>
        <begin position="1"/>
        <end position="18"/>
    </location>
</feature>